<dbReference type="PROSITE" id="PS01087">
    <property type="entry name" value="RADICAL_ACTIVATING"/>
    <property type="match status" value="1"/>
</dbReference>
<proteinExistence type="inferred from homology"/>
<dbReference type="PANTHER" id="PTHR30352">
    <property type="entry name" value="PYRUVATE FORMATE-LYASE-ACTIVATING ENZYME"/>
    <property type="match status" value="1"/>
</dbReference>
<keyword evidence="10" id="KW-0670">Pyruvate</keyword>
<accession>A0A1Q9GK40</accession>
<dbReference type="Pfam" id="PF13353">
    <property type="entry name" value="Fer4_12"/>
    <property type="match status" value="1"/>
</dbReference>
<evidence type="ECO:0000313" key="11">
    <source>
        <dbReference type="Proteomes" id="UP000186905"/>
    </source>
</evidence>
<keyword evidence="5" id="KW-0479">Metal-binding</keyword>
<sequence length="299" mass="33791">MYFNIQRFSTHDGDGIRSILFLKGCSLACPWCQNPESRSEKHSVLFDERSCMADCNLCVGASQGIERDGDTLVINRKQIRDDELIALKRVCPTEALTVCGKEAESDYLFDTLMKDKPFYDQSGGGVTFSGGEPLMQPDLVTDLATRLHDADVPTAIESCMHVPWKNIEKAAPHIDCWLADLKHTDEEKFLSWAKGSLKRIKENFRKLAPIAKRIVIRVPVVPGFNDTDQELQQIIDFAASLESCKELHLLPYHTLGINKYRLLDMPYECSDQPLNNPELLQRAQQYASNNTQLNVTIRG</sequence>
<dbReference type="GO" id="GO:0016829">
    <property type="term" value="F:lyase activity"/>
    <property type="evidence" value="ECO:0007669"/>
    <property type="project" value="UniProtKB-KW"/>
</dbReference>
<feature type="domain" description="Radical SAM core" evidence="9">
    <location>
        <begin position="11"/>
        <end position="290"/>
    </location>
</feature>
<keyword evidence="10" id="KW-0456">Lyase</keyword>
<name>A0A1Q9GK40_9GAMM</name>
<dbReference type="EMBL" id="MJIL01000079">
    <property type="protein sequence ID" value="OLQ74864.1"/>
    <property type="molecule type" value="Genomic_DNA"/>
</dbReference>
<dbReference type="AlphaFoldDB" id="A0A1Q9GK40"/>
<dbReference type="CDD" id="cd01335">
    <property type="entry name" value="Radical_SAM"/>
    <property type="match status" value="1"/>
</dbReference>
<evidence type="ECO:0000256" key="3">
    <source>
        <dbReference type="ARBA" id="ARBA00022485"/>
    </source>
</evidence>
<protein>
    <submittedName>
        <fullName evidence="10">Pyruvate formate lyase-activating protein</fullName>
    </submittedName>
</protein>
<dbReference type="Gene3D" id="3.20.20.70">
    <property type="entry name" value="Aldolase class I"/>
    <property type="match status" value="1"/>
</dbReference>
<dbReference type="Proteomes" id="UP000186905">
    <property type="component" value="Unassembled WGS sequence"/>
</dbReference>
<dbReference type="GO" id="GO:0046872">
    <property type="term" value="F:metal ion binding"/>
    <property type="evidence" value="ECO:0007669"/>
    <property type="project" value="UniProtKB-KW"/>
</dbReference>
<dbReference type="InterPro" id="IPR058240">
    <property type="entry name" value="rSAM_sf"/>
</dbReference>
<evidence type="ECO:0000256" key="2">
    <source>
        <dbReference type="ARBA" id="ARBA00009777"/>
    </source>
</evidence>
<comment type="similarity">
    <text evidence="2">Belongs to the organic radical-activating enzymes family.</text>
</comment>
<organism evidence="10 11">
    <name type="scientific">Photobacterium proteolyticum</name>
    <dbReference type="NCBI Taxonomy" id="1903952"/>
    <lineage>
        <taxon>Bacteria</taxon>
        <taxon>Pseudomonadati</taxon>
        <taxon>Pseudomonadota</taxon>
        <taxon>Gammaproteobacteria</taxon>
        <taxon>Vibrionales</taxon>
        <taxon>Vibrionaceae</taxon>
        <taxon>Photobacterium</taxon>
    </lineage>
</organism>
<keyword evidence="8" id="KW-0411">Iron-sulfur</keyword>
<dbReference type="SUPFAM" id="SSF102114">
    <property type="entry name" value="Radical SAM enzymes"/>
    <property type="match status" value="1"/>
</dbReference>
<dbReference type="PANTHER" id="PTHR30352:SF14">
    <property type="entry name" value="PYRUVATE FORMATE-LYASE 3-ACTIVATING ENZYME-RELATED"/>
    <property type="match status" value="1"/>
</dbReference>
<dbReference type="STRING" id="1903952.BIT28_12955"/>
<evidence type="ECO:0000256" key="5">
    <source>
        <dbReference type="ARBA" id="ARBA00022723"/>
    </source>
</evidence>
<evidence type="ECO:0000259" key="9">
    <source>
        <dbReference type="PROSITE" id="PS51918"/>
    </source>
</evidence>
<dbReference type="SFLD" id="SFLDS00029">
    <property type="entry name" value="Radical_SAM"/>
    <property type="match status" value="1"/>
</dbReference>
<dbReference type="PROSITE" id="PS51918">
    <property type="entry name" value="RADICAL_SAM"/>
    <property type="match status" value="1"/>
</dbReference>
<comment type="caution">
    <text evidence="10">The sequence shown here is derived from an EMBL/GenBank/DDBJ whole genome shotgun (WGS) entry which is preliminary data.</text>
</comment>
<dbReference type="GO" id="GO:0051539">
    <property type="term" value="F:4 iron, 4 sulfur cluster binding"/>
    <property type="evidence" value="ECO:0007669"/>
    <property type="project" value="UniProtKB-KW"/>
</dbReference>
<evidence type="ECO:0000256" key="8">
    <source>
        <dbReference type="ARBA" id="ARBA00023014"/>
    </source>
</evidence>
<dbReference type="GO" id="GO:0016491">
    <property type="term" value="F:oxidoreductase activity"/>
    <property type="evidence" value="ECO:0007669"/>
    <property type="project" value="UniProtKB-KW"/>
</dbReference>
<dbReference type="OrthoDB" id="9782387at2"/>
<evidence type="ECO:0000256" key="1">
    <source>
        <dbReference type="ARBA" id="ARBA00001966"/>
    </source>
</evidence>
<evidence type="ECO:0000256" key="7">
    <source>
        <dbReference type="ARBA" id="ARBA00023004"/>
    </source>
</evidence>
<evidence type="ECO:0000313" key="10">
    <source>
        <dbReference type="EMBL" id="OLQ74864.1"/>
    </source>
</evidence>
<dbReference type="InterPro" id="IPR012839">
    <property type="entry name" value="Organic_radical_activase"/>
</dbReference>
<keyword evidence="6" id="KW-0560">Oxidoreductase</keyword>
<dbReference type="InterPro" id="IPR034457">
    <property type="entry name" value="Organic_radical-activating"/>
</dbReference>
<dbReference type="PIRSF" id="PIRSF000371">
    <property type="entry name" value="PFL_act_enz"/>
    <property type="match status" value="1"/>
</dbReference>
<evidence type="ECO:0000256" key="6">
    <source>
        <dbReference type="ARBA" id="ARBA00023002"/>
    </source>
</evidence>
<keyword evidence="11" id="KW-1185">Reference proteome</keyword>
<comment type="cofactor">
    <cofactor evidence="1">
        <name>[4Fe-4S] cluster</name>
        <dbReference type="ChEBI" id="CHEBI:49883"/>
    </cofactor>
</comment>
<dbReference type="RefSeq" id="WP_075765240.1">
    <property type="nucleotide sequence ID" value="NZ_MJIL01000079.1"/>
</dbReference>
<gene>
    <name evidence="10" type="ORF">BIT28_12955</name>
</gene>
<dbReference type="SFLD" id="SFLDG01066">
    <property type="entry name" value="organic_radical-activating_enz"/>
    <property type="match status" value="1"/>
</dbReference>
<keyword evidence="7" id="KW-0408">Iron</keyword>
<dbReference type="InterPro" id="IPR040074">
    <property type="entry name" value="BssD/PflA/YjjW"/>
</dbReference>
<dbReference type="SFLD" id="SFLDG01118">
    <property type="entry name" value="activating_enzymes__group_2"/>
    <property type="match status" value="1"/>
</dbReference>
<keyword evidence="3" id="KW-0004">4Fe-4S</keyword>
<dbReference type="InterPro" id="IPR007197">
    <property type="entry name" value="rSAM"/>
</dbReference>
<reference evidence="10 11" key="1">
    <citation type="submission" date="2016-09" db="EMBL/GenBank/DDBJ databases">
        <title>Photobacterium proteolyticum sp. nov. a protease producing bacterium isolated from ocean sediments of Laizhou Bay.</title>
        <authorList>
            <person name="Li Y."/>
        </authorList>
    </citation>
    <scope>NUCLEOTIDE SEQUENCE [LARGE SCALE GENOMIC DNA]</scope>
    <source>
        <strain evidence="10 11">13-12</strain>
    </source>
</reference>
<evidence type="ECO:0000256" key="4">
    <source>
        <dbReference type="ARBA" id="ARBA00022691"/>
    </source>
</evidence>
<keyword evidence="4" id="KW-0949">S-adenosyl-L-methionine</keyword>
<dbReference type="InterPro" id="IPR001989">
    <property type="entry name" value="Radical_activat_CS"/>
</dbReference>
<dbReference type="NCBIfam" id="TIGR02494">
    <property type="entry name" value="PFLE_PFLC"/>
    <property type="match status" value="1"/>
</dbReference>
<dbReference type="InterPro" id="IPR013785">
    <property type="entry name" value="Aldolase_TIM"/>
</dbReference>